<protein>
    <submittedName>
        <fullName evidence="1">Uncharacterized protein</fullName>
    </submittedName>
</protein>
<dbReference type="Proteomes" id="UP000676386">
    <property type="component" value="Unassembled WGS sequence"/>
</dbReference>
<comment type="caution">
    <text evidence="1">The sequence shown here is derived from an EMBL/GenBank/DDBJ whole genome shotgun (WGS) entry which is preliminary data.</text>
</comment>
<gene>
    <name evidence="1" type="ORF">KE626_29970</name>
</gene>
<reference evidence="1 2" key="1">
    <citation type="submission" date="2021-04" db="EMBL/GenBank/DDBJ databases">
        <title>Chitinophaga sp. nov., isolated from the rhizosphere soil.</title>
        <authorList>
            <person name="He S."/>
        </authorList>
    </citation>
    <scope>NUCLEOTIDE SEQUENCE [LARGE SCALE GENOMIC DNA]</scope>
    <source>
        <strain evidence="1 2">2R12</strain>
    </source>
</reference>
<dbReference type="RefSeq" id="WP_211976755.1">
    <property type="nucleotide sequence ID" value="NZ_CBFHAM010000052.1"/>
</dbReference>
<evidence type="ECO:0000313" key="2">
    <source>
        <dbReference type="Proteomes" id="UP000676386"/>
    </source>
</evidence>
<organism evidence="1 2">
    <name type="scientific">Chitinophaga hostae</name>
    <dbReference type="NCBI Taxonomy" id="2831022"/>
    <lineage>
        <taxon>Bacteria</taxon>
        <taxon>Pseudomonadati</taxon>
        <taxon>Bacteroidota</taxon>
        <taxon>Chitinophagia</taxon>
        <taxon>Chitinophagales</taxon>
        <taxon>Chitinophagaceae</taxon>
        <taxon>Chitinophaga</taxon>
    </lineage>
</organism>
<keyword evidence="2" id="KW-1185">Reference proteome</keyword>
<sequence length="205" mass="23635">MKIKRTTGDALSVEQRAHFDKVWLELAKEITIKNPSLPEPKLLPVFGRAAAAKKAAKQVTDWRLKEQLIQEESFVMRLECRIPVTGKTTLHTIILQLNRSIQYQLLPVAGTLFPDRDQAYTFAFEQGVAWLKLGLLRAFDAAKFTTTLKKKNIPYQVDMSRFFEFGEKEPVMPPDAPPVQIEKRVRKRRPYAAANHKDHRFGYLQ</sequence>
<dbReference type="EMBL" id="JAGTXB010000023">
    <property type="protein sequence ID" value="MBS0031595.1"/>
    <property type="molecule type" value="Genomic_DNA"/>
</dbReference>
<accession>A0ABS5J8P7</accession>
<evidence type="ECO:0000313" key="1">
    <source>
        <dbReference type="EMBL" id="MBS0031595.1"/>
    </source>
</evidence>
<proteinExistence type="predicted"/>
<name>A0ABS5J8P7_9BACT</name>